<evidence type="ECO:0000313" key="1">
    <source>
        <dbReference type="EMBL" id="CAF4480903.1"/>
    </source>
</evidence>
<proteinExistence type="predicted"/>
<reference evidence="2" key="1">
    <citation type="submission" date="2021-02" db="EMBL/GenBank/DDBJ databases">
        <authorList>
            <person name="Nowell W R."/>
        </authorList>
    </citation>
    <scope>NUCLEOTIDE SEQUENCE</scope>
</reference>
<feature type="non-terminal residue" evidence="2">
    <location>
        <position position="80"/>
    </location>
</feature>
<dbReference type="EMBL" id="CAJOBH010073035">
    <property type="protein sequence ID" value="CAF4480903.1"/>
    <property type="molecule type" value="Genomic_DNA"/>
</dbReference>
<evidence type="ECO:0000313" key="2">
    <source>
        <dbReference type="EMBL" id="CAF4940021.1"/>
    </source>
</evidence>
<sequence length="80" mass="9680">QHITIDPKWHSRFFQNRRKLLTDLQQQYGDMLIKLPDRSLNSDQVLLRGPKEVLEQVRKRLEELIDTWENTITKEMTIPH</sequence>
<dbReference type="Proteomes" id="UP000681967">
    <property type="component" value="Unassembled WGS sequence"/>
</dbReference>
<feature type="non-terminal residue" evidence="2">
    <location>
        <position position="1"/>
    </location>
</feature>
<gene>
    <name evidence="1" type="ORF">BYL167_LOCUS35127</name>
    <name evidence="2" type="ORF">GIL414_LOCUS53766</name>
</gene>
<dbReference type="SUPFAM" id="SSF54791">
    <property type="entry name" value="Eukaryotic type KH-domain (KH-domain type I)"/>
    <property type="match status" value="1"/>
</dbReference>
<comment type="caution">
    <text evidence="2">The sequence shown here is derived from an EMBL/GenBank/DDBJ whole genome shotgun (WGS) entry which is preliminary data.</text>
</comment>
<protein>
    <submittedName>
        <fullName evidence="2">Uncharacterized protein</fullName>
    </submittedName>
</protein>
<name>A0A8S3CNR3_9BILA</name>
<dbReference type="GO" id="GO:0003723">
    <property type="term" value="F:RNA binding"/>
    <property type="evidence" value="ECO:0007669"/>
    <property type="project" value="InterPro"/>
</dbReference>
<dbReference type="EMBL" id="CAJOBJ010187085">
    <property type="protein sequence ID" value="CAF4940021.1"/>
    <property type="molecule type" value="Genomic_DNA"/>
</dbReference>
<evidence type="ECO:0000313" key="3">
    <source>
        <dbReference type="Proteomes" id="UP000681720"/>
    </source>
</evidence>
<dbReference type="Proteomes" id="UP000681720">
    <property type="component" value="Unassembled WGS sequence"/>
</dbReference>
<accession>A0A8S3CNR3</accession>
<dbReference type="AlphaFoldDB" id="A0A8S3CNR3"/>
<organism evidence="2 3">
    <name type="scientific">Rotaria magnacalcarata</name>
    <dbReference type="NCBI Taxonomy" id="392030"/>
    <lineage>
        <taxon>Eukaryota</taxon>
        <taxon>Metazoa</taxon>
        <taxon>Spiralia</taxon>
        <taxon>Gnathifera</taxon>
        <taxon>Rotifera</taxon>
        <taxon>Eurotatoria</taxon>
        <taxon>Bdelloidea</taxon>
        <taxon>Philodinida</taxon>
        <taxon>Philodinidae</taxon>
        <taxon>Rotaria</taxon>
    </lineage>
</organism>
<dbReference type="InterPro" id="IPR036612">
    <property type="entry name" value="KH_dom_type_1_sf"/>
</dbReference>
<dbReference type="Gene3D" id="3.30.1370.10">
    <property type="entry name" value="K Homology domain, type 1"/>
    <property type="match status" value="1"/>
</dbReference>